<reference evidence="1 2" key="1">
    <citation type="submission" date="2018-10" db="EMBL/GenBank/DDBJ databases">
        <title>Genome-centric metagenomics revealed C2 chemical producing, CO utilizing Clostridium with novel acetogenic gene cluster.</title>
        <authorList>
            <person name="Kang H."/>
            <person name="Park B."/>
            <person name="Choi I.G."/>
            <person name="Chang I.S."/>
        </authorList>
    </citation>
    <scope>NUCLEOTIDE SEQUENCE [LARGE SCALE GENOMIC DNA]</scope>
    <source>
        <strain evidence="1 2">H21-9</strain>
    </source>
</reference>
<dbReference type="Pfam" id="PF13343">
    <property type="entry name" value="SBP_bac_6"/>
    <property type="match status" value="1"/>
</dbReference>
<evidence type="ECO:0000313" key="2">
    <source>
        <dbReference type="Proteomes" id="UP000277999"/>
    </source>
</evidence>
<name>A0A3M0T6K2_9CLOT</name>
<gene>
    <name evidence="1" type="ORF">D9O40_05190</name>
</gene>
<dbReference type="EMBL" id="RFAQ01000010">
    <property type="protein sequence ID" value="RMD02698.1"/>
    <property type="molecule type" value="Genomic_DNA"/>
</dbReference>
<accession>A0A3M0T6K2</accession>
<dbReference type="Proteomes" id="UP000277999">
    <property type="component" value="Unassembled WGS sequence"/>
</dbReference>
<organism evidence="1 2">
    <name type="scientific">Clostridium autoethanogenum</name>
    <dbReference type="NCBI Taxonomy" id="84023"/>
    <lineage>
        <taxon>Bacteria</taxon>
        <taxon>Bacillati</taxon>
        <taxon>Bacillota</taxon>
        <taxon>Clostridia</taxon>
        <taxon>Eubacteriales</taxon>
        <taxon>Clostridiaceae</taxon>
        <taxon>Clostridium</taxon>
    </lineage>
</organism>
<sequence length="72" mass="8140">MKHKVILITGKEFGGECAEGCCPSLNPCVDNELPKNAKFKWIGWNYIKSNDMCKLKNYLNSIFINSINSNTL</sequence>
<comment type="caution">
    <text evidence="1">The sequence shown here is derived from an EMBL/GenBank/DDBJ whole genome shotgun (WGS) entry which is preliminary data.</text>
</comment>
<evidence type="ECO:0000313" key="1">
    <source>
        <dbReference type="EMBL" id="RMD02698.1"/>
    </source>
</evidence>
<proteinExistence type="predicted"/>
<protein>
    <submittedName>
        <fullName evidence="1">Uncharacterized protein</fullName>
    </submittedName>
</protein>
<dbReference type="AlphaFoldDB" id="A0A3M0T6K2"/>